<dbReference type="InterPro" id="IPR058240">
    <property type="entry name" value="rSAM_sf"/>
</dbReference>
<gene>
    <name evidence="9" type="ORF">OSCT_0252</name>
</gene>
<dbReference type="InterPro" id="IPR000385">
    <property type="entry name" value="MoaA_NifB_PqqE_Fe-S-bd_CS"/>
</dbReference>
<sequence length="431" mass="46932">MPAHSHVAVLNTPAVDLLNRMPQRVDTLSAPEQEAIVAAYEARLLTQPDDAAAIPLPSDTLSAWLHVTNACNLRCTYCYIEKSAAAMSTETGMAAIDAIFRSAVAHNYANVKLKYAGGEAALNLPLVSYLHQYAQAEAAKRGITLSGVLLSNGTVLTRSRLREIRRLGLELMVSLDGMGHLHDQQRPLRNHRGSFATVQAGIARALDEGLDPTISITITAASVAGLPDLLRWLLTQGLRFSLNFSRSTEQSPEALRLDEERIIAGMRAAYAEITAHPPRFSLLGALLDRANLTGPHMRPCSVGESYLVVDHQGGIAKCQMEITNPVASIADPDPLQVVRTDQRGVQNLSVDEKIGCQDCTWRYWCAGGCAIETFRATGRYDRQSPNCAIYRALYPEVLRLEGLRLLHYMEEPSTGEAHANAARSVALGASR</sequence>
<dbReference type="PANTHER" id="PTHR43273:SF3">
    <property type="entry name" value="ANAEROBIC SULFATASE-MATURATING ENZYME HOMOLOG ASLB-RELATED"/>
    <property type="match status" value="1"/>
</dbReference>
<feature type="domain" description="Radical SAM core" evidence="8">
    <location>
        <begin position="67"/>
        <end position="218"/>
    </location>
</feature>
<dbReference type="HOGENOM" id="CLU_009273_4_4_0"/>
<dbReference type="Pfam" id="PF04055">
    <property type="entry name" value="Radical_SAM"/>
    <property type="match status" value="1"/>
</dbReference>
<evidence type="ECO:0000256" key="4">
    <source>
        <dbReference type="ARBA" id="ARBA00022723"/>
    </source>
</evidence>
<evidence type="ECO:0000256" key="1">
    <source>
        <dbReference type="ARBA" id="ARBA00001966"/>
    </source>
</evidence>
<organism evidence="9 10">
    <name type="scientific">Oscillochloris trichoides DG-6</name>
    <dbReference type="NCBI Taxonomy" id="765420"/>
    <lineage>
        <taxon>Bacteria</taxon>
        <taxon>Bacillati</taxon>
        <taxon>Chloroflexota</taxon>
        <taxon>Chloroflexia</taxon>
        <taxon>Chloroflexales</taxon>
        <taxon>Chloroflexineae</taxon>
        <taxon>Oscillochloridaceae</taxon>
        <taxon>Oscillochloris</taxon>
    </lineage>
</organism>
<dbReference type="CDD" id="cd01335">
    <property type="entry name" value="Radical_SAM"/>
    <property type="match status" value="1"/>
</dbReference>
<dbReference type="SFLD" id="SFLDG01067">
    <property type="entry name" value="SPASM/twitch_domain_containing"/>
    <property type="match status" value="1"/>
</dbReference>
<dbReference type="SFLD" id="SFLDG01386">
    <property type="entry name" value="main_SPASM_domain-containing"/>
    <property type="match status" value="1"/>
</dbReference>
<accession>E1IAA1</accession>
<keyword evidence="3" id="KW-0949">S-adenosyl-L-methionine</keyword>
<dbReference type="STRING" id="765420.OSCT_0252"/>
<dbReference type="InterPro" id="IPR023885">
    <property type="entry name" value="4Fe4S-binding_SPASM_dom"/>
</dbReference>
<dbReference type="GO" id="GO:0046872">
    <property type="term" value="F:metal ion binding"/>
    <property type="evidence" value="ECO:0007669"/>
    <property type="project" value="UniProtKB-KW"/>
</dbReference>
<dbReference type="NCBIfam" id="TIGR04085">
    <property type="entry name" value="rSAM_more_4Fe4S"/>
    <property type="match status" value="1"/>
</dbReference>
<dbReference type="PROSITE" id="PS01305">
    <property type="entry name" value="MOAA_NIFB_PQQE"/>
    <property type="match status" value="1"/>
</dbReference>
<evidence type="ECO:0000259" key="8">
    <source>
        <dbReference type="Pfam" id="PF04055"/>
    </source>
</evidence>
<dbReference type="Proteomes" id="UP000054010">
    <property type="component" value="Unassembled WGS sequence"/>
</dbReference>
<comment type="similarity">
    <text evidence="7">Belongs to the radical SAM superfamily. Anaerobic sulfatase-maturating enzyme family.</text>
</comment>
<dbReference type="InterPro" id="IPR023867">
    <property type="entry name" value="Sulphatase_maturase_rSAM"/>
</dbReference>
<evidence type="ECO:0000256" key="7">
    <source>
        <dbReference type="ARBA" id="ARBA00023601"/>
    </source>
</evidence>
<dbReference type="InterPro" id="IPR007197">
    <property type="entry name" value="rSAM"/>
</dbReference>
<dbReference type="Gene3D" id="3.20.20.70">
    <property type="entry name" value="Aldolase class I"/>
    <property type="match status" value="1"/>
</dbReference>
<keyword evidence="2" id="KW-0004">4Fe-4S</keyword>
<evidence type="ECO:0000313" key="9">
    <source>
        <dbReference type="EMBL" id="EFO81855.1"/>
    </source>
</evidence>
<protein>
    <submittedName>
        <fullName evidence="9">Radical SAM domain-containing protein</fullName>
    </submittedName>
</protein>
<keyword evidence="4" id="KW-0479">Metal-binding</keyword>
<dbReference type="InterPro" id="IPR013785">
    <property type="entry name" value="Aldolase_TIM"/>
</dbReference>
<dbReference type="SFLD" id="SFLDS00029">
    <property type="entry name" value="Radical_SAM"/>
    <property type="match status" value="1"/>
</dbReference>
<name>E1IAA1_9CHLR</name>
<evidence type="ECO:0000256" key="3">
    <source>
        <dbReference type="ARBA" id="ARBA00022691"/>
    </source>
</evidence>
<keyword evidence="5" id="KW-0408">Iron</keyword>
<evidence type="ECO:0000256" key="5">
    <source>
        <dbReference type="ARBA" id="ARBA00023004"/>
    </source>
</evidence>
<keyword evidence="10" id="KW-1185">Reference proteome</keyword>
<evidence type="ECO:0000313" key="10">
    <source>
        <dbReference type="Proteomes" id="UP000054010"/>
    </source>
</evidence>
<dbReference type="AlphaFoldDB" id="E1IAA1"/>
<dbReference type="eggNOG" id="COG0641">
    <property type="taxonomic scope" value="Bacteria"/>
</dbReference>
<dbReference type="GO" id="GO:0016491">
    <property type="term" value="F:oxidoreductase activity"/>
    <property type="evidence" value="ECO:0007669"/>
    <property type="project" value="InterPro"/>
</dbReference>
<evidence type="ECO:0000256" key="6">
    <source>
        <dbReference type="ARBA" id="ARBA00023014"/>
    </source>
</evidence>
<comment type="caution">
    <text evidence="9">The sequence shown here is derived from an EMBL/GenBank/DDBJ whole genome shotgun (WGS) entry which is preliminary data.</text>
</comment>
<dbReference type="GO" id="GO:0051539">
    <property type="term" value="F:4 iron, 4 sulfur cluster binding"/>
    <property type="evidence" value="ECO:0007669"/>
    <property type="project" value="UniProtKB-KW"/>
</dbReference>
<dbReference type="PANTHER" id="PTHR43273">
    <property type="entry name" value="ANAEROBIC SULFATASE-MATURATING ENZYME HOMOLOG ASLB-RELATED"/>
    <property type="match status" value="1"/>
</dbReference>
<comment type="cofactor">
    <cofactor evidence="1">
        <name>[4Fe-4S] cluster</name>
        <dbReference type="ChEBI" id="CHEBI:49883"/>
    </cofactor>
</comment>
<dbReference type="SFLD" id="SFLDG01384">
    <property type="entry name" value="thioether_bond_formation_requi"/>
    <property type="match status" value="1"/>
</dbReference>
<dbReference type="EMBL" id="ADVR01000004">
    <property type="protein sequence ID" value="EFO81855.1"/>
    <property type="molecule type" value="Genomic_DNA"/>
</dbReference>
<proteinExistence type="inferred from homology"/>
<reference evidence="9 10" key="1">
    <citation type="journal article" date="2011" name="J. Bacteriol.">
        <title>Draft genome sequence of the anoxygenic filamentous phototrophic bacterium Oscillochloris trichoides subsp. DG-6.</title>
        <authorList>
            <person name="Kuznetsov B.B."/>
            <person name="Ivanovsky R.N."/>
            <person name="Keppen O.I."/>
            <person name="Sukhacheva M.V."/>
            <person name="Bumazhkin B.K."/>
            <person name="Patutina E.O."/>
            <person name="Beletsky A.V."/>
            <person name="Mardanov A.V."/>
            <person name="Baslerov R.V."/>
            <person name="Panteleeva A.N."/>
            <person name="Kolganova T.V."/>
            <person name="Ravin N.V."/>
            <person name="Skryabin K.G."/>
        </authorList>
    </citation>
    <scope>NUCLEOTIDE SEQUENCE [LARGE SCALE GENOMIC DNA]</scope>
    <source>
        <strain evidence="9 10">DG-6</strain>
    </source>
</reference>
<dbReference type="SUPFAM" id="SSF102114">
    <property type="entry name" value="Radical SAM enzymes"/>
    <property type="match status" value="1"/>
</dbReference>
<keyword evidence="6" id="KW-0411">Iron-sulfur</keyword>
<evidence type="ECO:0000256" key="2">
    <source>
        <dbReference type="ARBA" id="ARBA00022485"/>
    </source>
</evidence>